<keyword evidence="4" id="KW-1185">Reference proteome</keyword>
<dbReference type="PANTHER" id="PTHR46849:SF1">
    <property type="entry name" value="RCC1 DOMAIN-CONTAINING PROTEIN 1"/>
    <property type="match status" value="1"/>
</dbReference>
<evidence type="ECO:0008006" key="5">
    <source>
        <dbReference type="Google" id="ProtNLM"/>
    </source>
</evidence>
<accession>A0AAV7TV74</accession>
<comment type="caution">
    <text evidence="3">The sequence shown here is derived from an EMBL/GenBank/DDBJ whole genome shotgun (WGS) entry which is preliminary data.</text>
</comment>
<evidence type="ECO:0000256" key="2">
    <source>
        <dbReference type="SAM" id="MobiDB-lite"/>
    </source>
</evidence>
<gene>
    <name evidence="3" type="ORF">NDU88_005325</name>
</gene>
<sequence length="456" mass="49688">MFFSPRHARSSILECSNSWAGEGSGAAKPVPRLQSMARERLSVRVHPAPFWFGFGFGSFGQIVSGETQHVYAPAPVQFCSVEEEHTLASEISKLSPAWSHTAALTVDGHLLLAGFLGGCPQQRAQLPANGCQDLLAAEKYMLLKFKGSVECWSTDSLHSGSLQGNPVWKMDLPVHTEKALPLAADGYVMPRPPFFKQLPCEIRVQKLVLGLEHALLLSTDWEVFTWGSGRHGQLGHGGLENVSEPLVVEALTGMSMGAVAAGSWHSVSISVAGDLYIWGWNESGQLGFPSKKLAEDSLHVTHFTQKEIVQGKPSSPYKASQETKNTTVEEGNTERCTDQKISSLKETLRSSPKNCAHTSEFISIQAFPALLDLPQESEVLKVSCGSRHTAVVTREGHLYTWGWGAYGQLGHGDTNSLDHPRIVECFSQKQMCVKDVVCGLWNTFVLCSPTTTGLQS</sequence>
<reference evidence="3" key="1">
    <citation type="journal article" date="2022" name="bioRxiv">
        <title>Sequencing and chromosome-scale assembly of the giantPleurodeles waltlgenome.</title>
        <authorList>
            <person name="Brown T."/>
            <person name="Elewa A."/>
            <person name="Iarovenko S."/>
            <person name="Subramanian E."/>
            <person name="Araus A.J."/>
            <person name="Petzold A."/>
            <person name="Susuki M."/>
            <person name="Suzuki K.-i.T."/>
            <person name="Hayashi T."/>
            <person name="Toyoda A."/>
            <person name="Oliveira C."/>
            <person name="Osipova E."/>
            <person name="Leigh N.D."/>
            <person name="Simon A."/>
            <person name="Yun M.H."/>
        </authorList>
    </citation>
    <scope>NUCLEOTIDE SEQUENCE</scope>
    <source>
        <strain evidence="3">20211129_DDA</strain>
        <tissue evidence="3">Liver</tissue>
    </source>
</reference>
<name>A0AAV7TV74_PLEWA</name>
<feature type="region of interest" description="Disordered" evidence="2">
    <location>
        <begin position="311"/>
        <end position="335"/>
    </location>
</feature>
<evidence type="ECO:0000256" key="1">
    <source>
        <dbReference type="PROSITE-ProRule" id="PRU00235"/>
    </source>
</evidence>
<dbReference type="InterPro" id="IPR000408">
    <property type="entry name" value="Reg_chr_condens"/>
</dbReference>
<evidence type="ECO:0000313" key="3">
    <source>
        <dbReference type="EMBL" id="KAJ1180101.1"/>
    </source>
</evidence>
<dbReference type="InterPro" id="IPR052830">
    <property type="entry name" value="RCC1_domain-containing"/>
</dbReference>
<proteinExistence type="predicted"/>
<dbReference type="SUPFAM" id="SSF50985">
    <property type="entry name" value="RCC1/BLIP-II"/>
    <property type="match status" value="1"/>
</dbReference>
<dbReference type="PROSITE" id="PS50012">
    <property type="entry name" value="RCC1_3"/>
    <property type="match status" value="2"/>
</dbReference>
<dbReference type="Gene3D" id="2.130.10.30">
    <property type="entry name" value="Regulator of chromosome condensation 1/beta-lactamase-inhibitor protein II"/>
    <property type="match status" value="2"/>
</dbReference>
<feature type="repeat" description="RCC1" evidence="1">
    <location>
        <begin position="221"/>
        <end position="272"/>
    </location>
</feature>
<feature type="repeat" description="RCC1" evidence="1">
    <location>
        <begin position="396"/>
        <end position="449"/>
    </location>
</feature>
<dbReference type="PROSITE" id="PS00626">
    <property type="entry name" value="RCC1_2"/>
    <property type="match status" value="2"/>
</dbReference>
<dbReference type="Pfam" id="PF00415">
    <property type="entry name" value="RCC1"/>
    <property type="match status" value="2"/>
</dbReference>
<organism evidence="3 4">
    <name type="scientific">Pleurodeles waltl</name>
    <name type="common">Iberian ribbed newt</name>
    <dbReference type="NCBI Taxonomy" id="8319"/>
    <lineage>
        <taxon>Eukaryota</taxon>
        <taxon>Metazoa</taxon>
        <taxon>Chordata</taxon>
        <taxon>Craniata</taxon>
        <taxon>Vertebrata</taxon>
        <taxon>Euteleostomi</taxon>
        <taxon>Amphibia</taxon>
        <taxon>Batrachia</taxon>
        <taxon>Caudata</taxon>
        <taxon>Salamandroidea</taxon>
        <taxon>Salamandridae</taxon>
        <taxon>Pleurodelinae</taxon>
        <taxon>Pleurodeles</taxon>
    </lineage>
</organism>
<dbReference type="AlphaFoldDB" id="A0AAV7TV74"/>
<protein>
    <recommendedName>
        <fullName evidence="5">RCC1 domain-containing protein 1</fullName>
    </recommendedName>
</protein>
<dbReference type="PANTHER" id="PTHR46849">
    <property type="entry name" value="RCC1 DOMAIN-CONTAINING PROTEIN 1"/>
    <property type="match status" value="1"/>
</dbReference>
<dbReference type="Proteomes" id="UP001066276">
    <property type="component" value="Chromosome 3_2"/>
</dbReference>
<dbReference type="EMBL" id="JANPWB010000006">
    <property type="protein sequence ID" value="KAJ1180101.1"/>
    <property type="molecule type" value="Genomic_DNA"/>
</dbReference>
<feature type="compositionally biased region" description="Polar residues" evidence="2">
    <location>
        <begin position="317"/>
        <end position="330"/>
    </location>
</feature>
<dbReference type="InterPro" id="IPR009091">
    <property type="entry name" value="RCC1/BLIP-II"/>
</dbReference>
<evidence type="ECO:0000313" key="4">
    <source>
        <dbReference type="Proteomes" id="UP001066276"/>
    </source>
</evidence>
<dbReference type="PRINTS" id="PR00633">
    <property type="entry name" value="RCCNDNSATION"/>
</dbReference>